<feature type="non-terminal residue" evidence="1">
    <location>
        <position position="1"/>
    </location>
</feature>
<dbReference type="Proteomes" id="UP000325440">
    <property type="component" value="Unassembled WGS sequence"/>
</dbReference>
<keyword evidence="2" id="KW-1185">Reference proteome</keyword>
<evidence type="ECO:0000313" key="2">
    <source>
        <dbReference type="Proteomes" id="UP000325440"/>
    </source>
</evidence>
<dbReference type="OrthoDB" id="6627880at2759"/>
<dbReference type="EMBL" id="CABPRJ010001149">
    <property type="protein sequence ID" value="VVC35241.1"/>
    <property type="molecule type" value="Genomic_DNA"/>
</dbReference>
<evidence type="ECO:0000313" key="1">
    <source>
        <dbReference type="EMBL" id="VVC35241.1"/>
    </source>
</evidence>
<proteinExistence type="predicted"/>
<reference evidence="1 2" key="1">
    <citation type="submission" date="2019-08" db="EMBL/GenBank/DDBJ databases">
        <authorList>
            <person name="Alioto T."/>
            <person name="Alioto T."/>
            <person name="Gomez Garrido J."/>
        </authorList>
    </citation>
    <scope>NUCLEOTIDE SEQUENCE [LARGE SCALE GENOMIC DNA]</scope>
</reference>
<dbReference type="AlphaFoldDB" id="A0A5E4MUZ5"/>
<sequence>APVNDLNFVKFLKLYENEHSNISKAAIKKISNHLWYLTKETAALAFFDDTLSNEIKRLMVQSLNNDRIIEPTKRLIVSFQDLGETFS</sequence>
<name>A0A5E4MUZ5_9HEMI</name>
<protein>
    <submittedName>
        <fullName evidence="1">Uncharacterized protein</fullName>
    </submittedName>
</protein>
<organism evidence="1 2">
    <name type="scientific">Cinara cedri</name>
    <dbReference type="NCBI Taxonomy" id="506608"/>
    <lineage>
        <taxon>Eukaryota</taxon>
        <taxon>Metazoa</taxon>
        <taxon>Ecdysozoa</taxon>
        <taxon>Arthropoda</taxon>
        <taxon>Hexapoda</taxon>
        <taxon>Insecta</taxon>
        <taxon>Pterygota</taxon>
        <taxon>Neoptera</taxon>
        <taxon>Paraneoptera</taxon>
        <taxon>Hemiptera</taxon>
        <taxon>Sternorrhyncha</taxon>
        <taxon>Aphidomorpha</taxon>
        <taxon>Aphidoidea</taxon>
        <taxon>Aphididae</taxon>
        <taxon>Lachninae</taxon>
        <taxon>Cinara</taxon>
    </lineage>
</organism>
<gene>
    <name evidence="1" type="ORF">CINCED_3A010216</name>
</gene>
<feature type="non-terminal residue" evidence="1">
    <location>
        <position position="87"/>
    </location>
</feature>
<accession>A0A5E4MUZ5</accession>